<proteinExistence type="predicted"/>
<evidence type="ECO:0000313" key="2">
    <source>
        <dbReference type="EMBL" id="ECH8332825.1"/>
    </source>
</evidence>
<gene>
    <name evidence="2" type="ORF">RU16_17600</name>
</gene>
<feature type="transmembrane region" description="Helical" evidence="1">
    <location>
        <begin position="15"/>
        <end position="34"/>
    </location>
</feature>
<feature type="transmembrane region" description="Helical" evidence="1">
    <location>
        <begin position="72"/>
        <end position="96"/>
    </location>
</feature>
<feature type="transmembrane region" description="Helical" evidence="1">
    <location>
        <begin position="103"/>
        <end position="121"/>
    </location>
</feature>
<dbReference type="EMBL" id="AAITFY010000014">
    <property type="protein sequence ID" value="ECH8332825.1"/>
    <property type="molecule type" value="Genomic_DNA"/>
</dbReference>
<keyword evidence="1" id="KW-1133">Transmembrane helix</keyword>
<feature type="transmembrane region" description="Helical" evidence="1">
    <location>
        <begin position="416"/>
        <end position="435"/>
    </location>
</feature>
<feature type="transmembrane region" description="Helical" evidence="1">
    <location>
        <begin position="253"/>
        <end position="272"/>
    </location>
</feature>
<feature type="transmembrane region" description="Helical" evidence="1">
    <location>
        <begin position="221"/>
        <end position="241"/>
    </location>
</feature>
<feature type="transmembrane region" description="Helical" evidence="1">
    <location>
        <begin position="363"/>
        <end position="381"/>
    </location>
</feature>
<dbReference type="AlphaFoldDB" id="A0A3T6YGA3"/>
<feature type="transmembrane region" description="Helical" evidence="1">
    <location>
        <begin position="393"/>
        <end position="410"/>
    </location>
</feature>
<name>A0A3T6YGA3_SALET</name>
<protein>
    <submittedName>
        <fullName evidence="2">Oligosaccharide repeat unit polymerase</fullName>
    </submittedName>
</protein>
<feature type="transmembrane region" description="Helical" evidence="1">
    <location>
        <begin position="182"/>
        <end position="201"/>
    </location>
</feature>
<accession>A0A3T6YGA3</accession>
<feature type="transmembrane region" description="Helical" evidence="1">
    <location>
        <begin position="46"/>
        <end position="66"/>
    </location>
</feature>
<feature type="transmembrane region" description="Helical" evidence="1">
    <location>
        <begin position="136"/>
        <end position="161"/>
    </location>
</feature>
<keyword evidence="1" id="KW-0812">Transmembrane</keyword>
<comment type="caution">
    <text evidence="2">The sequence shown here is derived from an EMBL/GenBank/DDBJ whole genome shotgun (WGS) entry which is preliminary data.</text>
</comment>
<sequence>MNKEYYLLPSNKLRFKHLIIYLVVCLCLFSGFLINDAKTQIAQEITDILAIISSALLIVLILYYYIYRVRFFSLTLLFSFVFSLIIGLPSIYLFYFKNTDNDFGIICIWAMLINVALYLLSTKTFYKKEERRLSNLFYAIFFIAAFCQIYKVMIYFLFILNSGAGHLAIYTESEELLSQVPFVIRAISGFTVTMALAVFYFKSPSIIKFIAFILLASDLIIGIRNKFFFSMICIFILYLYSNEIRVKHIFKKISKPTVLLVGFILFSLVSYFREGYQINFVNYIGIVLDSLSSTLGGMQNLFSGQIGSWDKLSPEVVFTQILPLSGLGFINNHQIAKDFSIIVLGDVSSGIALSSSGLLESTILSLHFGSVFYLIYLIGFISLITRALNSQKVLINFIAISMISGFFYAVRGELILPLAFLLKSLPIVIISPLLVKGHFRALSVESK</sequence>
<organism evidence="2">
    <name type="scientific">Salmonella enterica I</name>
    <dbReference type="NCBI Taxonomy" id="59201"/>
    <lineage>
        <taxon>Bacteria</taxon>
        <taxon>Pseudomonadati</taxon>
        <taxon>Pseudomonadota</taxon>
        <taxon>Gammaproteobacteria</taxon>
        <taxon>Enterobacterales</taxon>
        <taxon>Enterobacteriaceae</taxon>
        <taxon>Salmonella</taxon>
    </lineage>
</organism>
<reference evidence="2" key="1">
    <citation type="submission" date="2018-08" db="EMBL/GenBank/DDBJ databases">
        <authorList>
            <consortium name="GenomeTrakr network: Whole genome sequencing for foodborne pathogen traceback"/>
        </authorList>
    </citation>
    <scope>NUCLEOTIDE SEQUENCE</scope>
    <source>
        <strain evidence="2">FDA00003824</strain>
    </source>
</reference>
<keyword evidence="1" id="KW-0472">Membrane</keyword>
<evidence type="ECO:0000256" key="1">
    <source>
        <dbReference type="SAM" id="Phobius"/>
    </source>
</evidence>